<comment type="caution">
    <text evidence="6">The sequence shown here is derived from an EMBL/GenBank/DDBJ whole genome shotgun (WGS) entry which is preliminary data.</text>
</comment>
<dbReference type="AlphaFoldDB" id="A0A7X1AYS0"/>
<dbReference type="Gene3D" id="3.10.20.310">
    <property type="entry name" value="membrane protein fhac"/>
    <property type="match status" value="2"/>
</dbReference>
<dbReference type="Pfam" id="PF07244">
    <property type="entry name" value="POTRA"/>
    <property type="match status" value="2"/>
</dbReference>
<feature type="domain" description="POTRA" evidence="5">
    <location>
        <begin position="306"/>
        <end position="379"/>
    </location>
</feature>
<organism evidence="6 7">
    <name type="scientific">Puniceicoccus vermicola</name>
    <dbReference type="NCBI Taxonomy" id="388746"/>
    <lineage>
        <taxon>Bacteria</taxon>
        <taxon>Pseudomonadati</taxon>
        <taxon>Verrucomicrobiota</taxon>
        <taxon>Opitutia</taxon>
        <taxon>Puniceicoccales</taxon>
        <taxon>Puniceicoccaceae</taxon>
        <taxon>Puniceicoccus</taxon>
    </lineage>
</organism>
<sequence length="705" mass="79141">MSARNPVRIILRRRIWFFWIGLLLAACPVVAQENIKVKGMGLFSDMRLKSRLSFLHGFSKKEVVELDAALLEDSAFILLEQVKLTGHLRPNVVGRMKTSEGEVSYTWTHPYTVVLPANFEAESVVYQIQPRVLYFYDNVDVKGVEVIPEDEVRRYFIPTGTLFVQKSDRAFTPNNLNDRIGRLLNQLNSLGHQDARVTNREVKMNDKTGAVQVTLEIDEGPLYKVKSYEEIIYQDDKVVEKSTHTLEDTVDNLDWLRDVRQGLSNAAYRKGFPDVKVTSEITEEGQENDGVVERDYLFKVELGEKATIRNIVFTGDPDVKDTILRRQTDLQSGELLNFLQVSEGRRKLMALGVFDEVNLSLSAPDESGQRDVIYEITPGLREQLSLLAGWGSYELARVGVHWQLNNPFHRAHRIDLEAKQSFKATSVRGTYSIPQIFGTDVTAFSQGGYLYRQEISFDREVAGISVGGTVNPDFLNGLTTGLEYGFESQRSIRFGNQSFDSRDNAIVASIKGQATLDRLDNALFPTRGYQIAGTSKTASDFLGGNVDFEKVELGAAYHHPLTDALIFHVALRYGGIFSWKEDSENIPFSERFFLGGENSVRGYKYGEAAPIDSQGELIGGQTYILGNIELEQRVVGNFALVVFYDATTISANSMVIEDGVYLDSIGAGINYQTFVGPVRLEYGYNLHRRPTDPAGTLLFSFGFPF</sequence>
<evidence type="ECO:0000313" key="6">
    <source>
        <dbReference type="EMBL" id="MBC2602453.1"/>
    </source>
</evidence>
<dbReference type="PANTHER" id="PTHR12815">
    <property type="entry name" value="SORTING AND ASSEMBLY MACHINERY SAMM50 PROTEIN FAMILY MEMBER"/>
    <property type="match status" value="1"/>
</dbReference>
<dbReference type="InterPro" id="IPR000184">
    <property type="entry name" value="Bac_surfAg_D15"/>
</dbReference>
<proteinExistence type="predicted"/>
<dbReference type="PROSITE" id="PS51779">
    <property type="entry name" value="POTRA"/>
    <property type="match status" value="1"/>
</dbReference>
<dbReference type="InterPro" id="IPR034746">
    <property type="entry name" value="POTRA"/>
</dbReference>
<evidence type="ECO:0000256" key="4">
    <source>
        <dbReference type="ARBA" id="ARBA00023136"/>
    </source>
</evidence>
<keyword evidence="7" id="KW-1185">Reference proteome</keyword>
<dbReference type="PROSITE" id="PS51257">
    <property type="entry name" value="PROKAR_LIPOPROTEIN"/>
    <property type="match status" value="1"/>
</dbReference>
<evidence type="ECO:0000256" key="3">
    <source>
        <dbReference type="ARBA" id="ARBA00022692"/>
    </source>
</evidence>
<evidence type="ECO:0000256" key="1">
    <source>
        <dbReference type="ARBA" id="ARBA00004370"/>
    </source>
</evidence>
<keyword evidence="2" id="KW-1134">Transmembrane beta strand</keyword>
<reference evidence="6 7" key="1">
    <citation type="submission" date="2020-07" db="EMBL/GenBank/DDBJ databases">
        <authorList>
            <person name="Feng X."/>
        </authorList>
    </citation>
    <scope>NUCLEOTIDE SEQUENCE [LARGE SCALE GENOMIC DNA]</scope>
    <source>
        <strain evidence="6 7">JCM14086</strain>
    </source>
</reference>
<name>A0A7X1AYS0_9BACT</name>
<dbReference type="Proteomes" id="UP000525652">
    <property type="component" value="Unassembled WGS sequence"/>
</dbReference>
<dbReference type="EMBL" id="JACHVA010000092">
    <property type="protein sequence ID" value="MBC2602453.1"/>
    <property type="molecule type" value="Genomic_DNA"/>
</dbReference>
<comment type="subcellular location">
    <subcellularLocation>
        <location evidence="1">Membrane</location>
    </subcellularLocation>
</comment>
<dbReference type="PANTHER" id="PTHR12815:SF18">
    <property type="entry name" value="SORTING AND ASSEMBLY MACHINERY COMPONENT 50 HOMOLOG"/>
    <property type="match status" value="1"/>
</dbReference>
<keyword evidence="3" id="KW-0812">Transmembrane</keyword>
<dbReference type="GO" id="GO:0019867">
    <property type="term" value="C:outer membrane"/>
    <property type="evidence" value="ECO:0007669"/>
    <property type="project" value="InterPro"/>
</dbReference>
<evidence type="ECO:0000259" key="5">
    <source>
        <dbReference type="PROSITE" id="PS51779"/>
    </source>
</evidence>
<accession>A0A7X1AYS0</accession>
<keyword evidence="4" id="KW-0472">Membrane</keyword>
<evidence type="ECO:0000313" key="7">
    <source>
        <dbReference type="Proteomes" id="UP000525652"/>
    </source>
</evidence>
<dbReference type="Pfam" id="PF01103">
    <property type="entry name" value="Omp85"/>
    <property type="match status" value="1"/>
</dbReference>
<gene>
    <name evidence="6" type="ORF">H5P30_11755</name>
</gene>
<dbReference type="InterPro" id="IPR039910">
    <property type="entry name" value="D15-like"/>
</dbReference>
<evidence type="ECO:0000256" key="2">
    <source>
        <dbReference type="ARBA" id="ARBA00022452"/>
    </source>
</evidence>
<protein>
    <submittedName>
        <fullName evidence="6">BamA/TamA family outer membrane protein</fullName>
    </submittedName>
</protein>
<dbReference type="RefSeq" id="WP_185693137.1">
    <property type="nucleotide sequence ID" value="NZ_JACHVA010000092.1"/>
</dbReference>
<dbReference type="InterPro" id="IPR010827">
    <property type="entry name" value="BamA/TamA_POTRA"/>
</dbReference>
<dbReference type="Gene3D" id="2.40.160.50">
    <property type="entry name" value="membrane protein fhac: a member of the omp85/tpsb transporter family"/>
    <property type="match status" value="1"/>
</dbReference>